<comment type="subcellular location">
    <subcellularLocation>
        <location evidence="1">Cell outer membrane</location>
    </subcellularLocation>
</comment>
<name>A0A2X2T1M4_CAPOC</name>
<dbReference type="EMBL" id="UARG01000023">
    <property type="protein sequence ID" value="SQA94353.1"/>
    <property type="molecule type" value="Genomic_DNA"/>
</dbReference>
<dbReference type="GO" id="GO:0009279">
    <property type="term" value="C:cell outer membrane"/>
    <property type="evidence" value="ECO:0007669"/>
    <property type="project" value="UniProtKB-SubCell"/>
</dbReference>
<reference evidence="7 8" key="1">
    <citation type="submission" date="2018-06" db="EMBL/GenBank/DDBJ databases">
        <authorList>
            <consortium name="Pathogen Informatics"/>
            <person name="Doyle S."/>
        </authorList>
    </citation>
    <scope>NUCLEOTIDE SEQUENCE [LARGE SCALE GENOMIC DNA]</scope>
    <source>
        <strain evidence="7 8">NCTC11546</strain>
    </source>
</reference>
<evidence type="ECO:0000256" key="3">
    <source>
        <dbReference type="ARBA" id="ARBA00022729"/>
    </source>
</evidence>
<keyword evidence="5" id="KW-0998">Cell outer membrane</keyword>
<protein>
    <submittedName>
        <fullName evidence="7">SusD family</fullName>
    </submittedName>
</protein>
<keyword evidence="4" id="KW-0472">Membrane</keyword>
<dbReference type="InterPro" id="IPR012944">
    <property type="entry name" value="SusD_RagB_dom"/>
</dbReference>
<sequence length="82" mass="9251">MRSRAYGNASGNIADGDLTLDFILDERARELYWEGLRRTDLIRYGKFTGGAYLWSFKGGAASGVAVPDYRKLISYPSRCTHR</sequence>
<evidence type="ECO:0000313" key="8">
    <source>
        <dbReference type="Proteomes" id="UP000249891"/>
    </source>
</evidence>
<evidence type="ECO:0000256" key="4">
    <source>
        <dbReference type="ARBA" id="ARBA00023136"/>
    </source>
</evidence>
<keyword evidence="3" id="KW-0732">Signal</keyword>
<evidence type="ECO:0000256" key="1">
    <source>
        <dbReference type="ARBA" id="ARBA00004442"/>
    </source>
</evidence>
<dbReference type="Proteomes" id="UP000249891">
    <property type="component" value="Unassembled WGS sequence"/>
</dbReference>
<dbReference type="InterPro" id="IPR011990">
    <property type="entry name" value="TPR-like_helical_dom_sf"/>
</dbReference>
<dbReference type="Gene3D" id="1.25.40.390">
    <property type="match status" value="1"/>
</dbReference>
<feature type="domain" description="RagB/SusD" evidence="6">
    <location>
        <begin position="15"/>
        <end position="51"/>
    </location>
</feature>
<comment type="similarity">
    <text evidence="2">Belongs to the SusD family.</text>
</comment>
<dbReference type="SUPFAM" id="SSF48452">
    <property type="entry name" value="TPR-like"/>
    <property type="match status" value="1"/>
</dbReference>
<evidence type="ECO:0000256" key="2">
    <source>
        <dbReference type="ARBA" id="ARBA00006275"/>
    </source>
</evidence>
<dbReference type="Pfam" id="PF07980">
    <property type="entry name" value="SusD_RagB"/>
    <property type="match status" value="1"/>
</dbReference>
<evidence type="ECO:0000256" key="5">
    <source>
        <dbReference type="ARBA" id="ARBA00023237"/>
    </source>
</evidence>
<evidence type="ECO:0000313" key="7">
    <source>
        <dbReference type="EMBL" id="SQA94353.1"/>
    </source>
</evidence>
<dbReference type="AlphaFoldDB" id="A0A2X2T1M4"/>
<evidence type="ECO:0000259" key="6">
    <source>
        <dbReference type="Pfam" id="PF07980"/>
    </source>
</evidence>
<accession>A0A2X2T1M4</accession>
<organism evidence="7 8">
    <name type="scientific">Capnocytophaga ochracea</name>
    <dbReference type="NCBI Taxonomy" id="1018"/>
    <lineage>
        <taxon>Bacteria</taxon>
        <taxon>Pseudomonadati</taxon>
        <taxon>Bacteroidota</taxon>
        <taxon>Flavobacteriia</taxon>
        <taxon>Flavobacteriales</taxon>
        <taxon>Flavobacteriaceae</taxon>
        <taxon>Capnocytophaga</taxon>
    </lineage>
</organism>
<gene>
    <name evidence="7" type="ORF">NCTC11546_02523</name>
</gene>
<proteinExistence type="inferred from homology"/>